<evidence type="ECO:0008006" key="4">
    <source>
        <dbReference type="Google" id="ProtNLM"/>
    </source>
</evidence>
<dbReference type="EMBL" id="MVBK01000076">
    <property type="protein sequence ID" value="OOG23160.1"/>
    <property type="molecule type" value="Genomic_DNA"/>
</dbReference>
<feature type="chain" id="PRO_5010694932" description="DUF4440 domain-containing protein" evidence="1">
    <location>
        <begin position="23"/>
        <end position="109"/>
    </location>
</feature>
<evidence type="ECO:0000313" key="2">
    <source>
        <dbReference type="EMBL" id="OOG23160.1"/>
    </source>
</evidence>
<comment type="caution">
    <text evidence="2">The sequence shown here is derived from an EMBL/GenBank/DDBJ whole genome shotgun (WGS) entry which is preliminary data.</text>
</comment>
<gene>
    <name evidence="2" type="ORF">B1C78_12265</name>
</gene>
<dbReference type="AlphaFoldDB" id="A0A1V3NDM1"/>
<protein>
    <recommendedName>
        <fullName evidence="4">DUF4440 domain-containing protein</fullName>
    </recommendedName>
</protein>
<name>A0A1V3NDM1_9GAMM</name>
<dbReference type="RefSeq" id="WP_077279442.1">
    <property type="nucleotide sequence ID" value="NZ_MVBK01000076.1"/>
</dbReference>
<dbReference type="STRING" id="108003.B1C78_12265"/>
<proteinExistence type="predicted"/>
<dbReference type="PROSITE" id="PS51257">
    <property type="entry name" value="PROKAR_LIPOPROTEIN"/>
    <property type="match status" value="1"/>
</dbReference>
<organism evidence="2 3">
    <name type="scientific">Thioalkalivibrio denitrificans</name>
    <dbReference type="NCBI Taxonomy" id="108003"/>
    <lineage>
        <taxon>Bacteria</taxon>
        <taxon>Pseudomonadati</taxon>
        <taxon>Pseudomonadota</taxon>
        <taxon>Gammaproteobacteria</taxon>
        <taxon>Chromatiales</taxon>
        <taxon>Ectothiorhodospiraceae</taxon>
        <taxon>Thioalkalivibrio</taxon>
    </lineage>
</organism>
<reference evidence="2 3" key="1">
    <citation type="submission" date="2017-02" db="EMBL/GenBank/DDBJ databases">
        <title>Genomic diversity within the haloalkaliphilic genus Thioalkalivibrio.</title>
        <authorList>
            <person name="Ahn A.-C."/>
            <person name="Meier-Kolthoff J."/>
            <person name="Overmars L."/>
            <person name="Richter M."/>
            <person name="Woyke T."/>
            <person name="Sorokin D.Y."/>
            <person name="Muyzer G."/>
        </authorList>
    </citation>
    <scope>NUCLEOTIDE SEQUENCE [LARGE SCALE GENOMIC DNA]</scope>
    <source>
        <strain evidence="2 3">ALJD</strain>
    </source>
</reference>
<evidence type="ECO:0000256" key="1">
    <source>
        <dbReference type="SAM" id="SignalP"/>
    </source>
</evidence>
<dbReference type="Proteomes" id="UP000189462">
    <property type="component" value="Unassembled WGS sequence"/>
</dbReference>
<keyword evidence="3" id="KW-1185">Reference proteome</keyword>
<keyword evidence="1" id="KW-0732">Signal</keyword>
<evidence type="ECO:0000313" key="3">
    <source>
        <dbReference type="Proteomes" id="UP000189462"/>
    </source>
</evidence>
<sequence>MYAICRSRITFVGVLLACVIWAAGAGCAPQAVDDHEGTPVEVRPGRVTDMAAFEAFIATRPTAEDFRRVYPDVMLVMRGDITTQEYRTDNSRYFARFDEAERITGGEFR</sequence>
<accession>A0A1V3NDM1</accession>
<feature type="signal peptide" evidence="1">
    <location>
        <begin position="1"/>
        <end position="22"/>
    </location>
</feature>